<proteinExistence type="predicted"/>
<name>A0AA89C502_PINIB</name>
<evidence type="ECO:0000313" key="2">
    <source>
        <dbReference type="Proteomes" id="UP001186944"/>
    </source>
</evidence>
<protein>
    <submittedName>
        <fullName evidence="1">Uncharacterized protein</fullName>
    </submittedName>
</protein>
<accession>A0AA89C502</accession>
<dbReference type="EMBL" id="VSWD01000005">
    <property type="protein sequence ID" value="KAK3101384.1"/>
    <property type="molecule type" value="Genomic_DNA"/>
</dbReference>
<sequence length="94" mass="10658">MYYYDDTGTFYMYRLQTPQESAFHTGTSLVDQSGVSLNHWSQLPSNVIGVAFFDEEDFVIVTSDFNFHILDLDYTVPTGAPREELTSMGPIAFT</sequence>
<organism evidence="1 2">
    <name type="scientific">Pinctada imbricata</name>
    <name type="common">Atlantic pearl-oyster</name>
    <name type="synonym">Pinctada martensii</name>
    <dbReference type="NCBI Taxonomy" id="66713"/>
    <lineage>
        <taxon>Eukaryota</taxon>
        <taxon>Metazoa</taxon>
        <taxon>Spiralia</taxon>
        <taxon>Lophotrochozoa</taxon>
        <taxon>Mollusca</taxon>
        <taxon>Bivalvia</taxon>
        <taxon>Autobranchia</taxon>
        <taxon>Pteriomorphia</taxon>
        <taxon>Pterioida</taxon>
        <taxon>Pterioidea</taxon>
        <taxon>Pteriidae</taxon>
        <taxon>Pinctada</taxon>
    </lineage>
</organism>
<comment type="caution">
    <text evidence="1">The sequence shown here is derived from an EMBL/GenBank/DDBJ whole genome shotgun (WGS) entry which is preliminary data.</text>
</comment>
<dbReference type="AlphaFoldDB" id="A0AA89C502"/>
<reference evidence="1" key="1">
    <citation type="submission" date="2019-08" db="EMBL/GenBank/DDBJ databases">
        <title>The improved chromosome-level genome for the pearl oyster Pinctada fucata martensii using PacBio sequencing and Hi-C.</title>
        <authorList>
            <person name="Zheng Z."/>
        </authorList>
    </citation>
    <scope>NUCLEOTIDE SEQUENCE</scope>
    <source>
        <strain evidence="1">ZZ-2019</strain>
        <tissue evidence="1">Adductor muscle</tissue>
    </source>
</reference>
<evidence type="ECO:0000313" key="1">
    <source>
        <dbReference type="EMBL" id="KAK3101384.1"/>
    </source>
</evidence>
<keyword evidence="2" id="KW-1185">Reference proteome</keyword>
<gene>
    <name evidence="1" type="ORF">FSP39_003145</name>
</gene>
<dbReference type="Proteomes" id="UP001186944">
    <property type="component" value="Unassembled WGS sequence"/>
</dbReference>